<feature type="region of interest" description="Disordered" evidence="1">
    <location>
        <begin position="26"/>
        <end position="53"/>
    </location>
</feature>
<feature type="compositionally biased region" description="Low complexity" evidence="1">
    <location>
        <begin position="127"/>
        <end position="138"/>
    </location>
</feature>
<comment type="caution">
    <text evidence="3">The sequence shown here is derived from an EMBL/GenBank/DDBJ whole genome shotgun (WGS) entry which is preliminary data.</text>
</comment>
<feature type="chain" id="PRO_5038577920" description="Lipoprotein" evidence="2">
    <location>
        <begin position="20"/>
        <end position="327"/>
    </location>
</feature>
<name>A0A4V2S6M0_9PSEU</name>
<organism evidence="3 4">
    <name type="scientific">Actinocrispum wychmicini</name>
    <dbReference type="NCBI Taxonomy" id="1213861"/>
    <lineage>
        <taxon>Bacteria</taxon>
        <taxon>Bacillati</taxon>
        <taxon>Actinomycetota</taxon>
        <taxon>Actinomycetes</taxon>
        <taxon>Pseudonocardiales</taxon>
        <taxon>Pseudonocardiaceae</taxon>
        <taxon>Actinocrispum</taxon>
    </lineage>
</organism>
<feature type="compositionally biased region" description="Low complexity" evidence="1">
    <location>
        <begin position="26"/>
        <end position="46"/>
    </location>
</feature>
<dbReference type="Proteomes" id="UP000295680">
    <property type="component" value="Unassembled WGS sequence"/>
</dbReference>
<evidence type="ECO:0000313" key="3">
    <source>
        <dbReference type="EMBL" id="TCO56570.1"/>
    </source>
</evidence>
<feature type="compositionally biased region" description="Low complexity" evidence="1">
    <location>
        <begin position="84"/>
        <end position="98"/>
    </location>
</feature>
<protein>
    <recommendedName>
        <fullName evidence="5">Lipoprotein</fullName>
    </recommendedName>
</protein>
<dbReference type="AlphaFoldDB" id="A0A4V2S6M0"/>
<feature type="signal peptide" evidence="2">
    <location>
        <begin position="1"/>
        <end position="19"/>
    </location>
</feature>
<keyword evidence="2" id="KW-0732">Signal</keyword>
<evidence type="ECO:0000256" key="2">
    <source>
        <dbReference type="SAM" id="SignalP"/>
    </source>
</evidence>
<feature type="compositionally biased region" description="Polar residues" evidence="1">
    <location>
        <begin position="109"/>
        <end position="124"/>
    </location>
</feature>
<feature type="region of interest" description="Disordered" evidence="1">
    <location>
        <begin position="66"/>
        <end position="156"/>
    </location>
</feature>
<evidence type="ECO:0008006" key="5">
    <source>
        <dbReference type="Google" id="ProtNLM"/>
    </source>
</evidence>
<sequence>MRKQLITAAGILACGLTLAACNDGPAAAPAGSTGATPATKPTGTSGRKTPGKPVEVPVRFVILIDGPGGDLVITPPRSGFTTNGSGKASASADASEPADPTPAEDDSGTKPTETNQTGTPQADTESPDPSASADPSDSGTAKPDAGQKVPPGEVTQYIPVKSGSVVSIGDTRLLDVPTSVTAGERATVAIGTNADGKLEATGFLEKDGKVTGEFGTSKLVDSPAPKDDKATVFGSGIGLGTDKDHKSVHLGVADKGCLSDKEVSPKNHAAFPATPGDVDLGWYSDSSCKTAIGDSKSVSLKAGQQAYAFAWSSNAGDPKLVFIPIER</sequence>
<evidence type="ECO:0000313" key="4">
    <source>
        <dbReference type="Proteomes" id="UP000295680"/>
    </source>
</evidence>
<reference evidence="3 4" key="1">
    <citation type="submission" date="2019-03" db="EMBL/GenBank/DDBJ databases">
        <title>Genomic Encyclopedia of Type Strains, Phase IV (KMG-IV): sequencing the most valuable type-strain genomes for metagenomic binning, comparative biology and taxonomic classification.</title>
        <authorList>
            <person name="Goeker M."/>
        </authorList>
    </citation>
    <scope>NUCLEOTIDE SEQUENCE [LARGE SCALE GENOMIC DNA]</scope>
    <source>
        <strain evidence="3 4">DSM 45934</strain>
    </source>
</reference>
<dbReference type="PROSITE" id="PS51257">
    <property type="entry name" value="PROKAR_LIPOPROTEIN"/>
    <property type="match status" value="1"/>
</dbReference>
<gene>
    <name evidence="3" type="ORF">EV192_10643</name>
</gene>
<accession>A0A4V2S6M0</accession>
<evidence type="ECO:0000256" key="1">
    <source>
        <dbReference type="SAM" id="MobiDB-lite"/>
    </source>
</evidence>
<dbReference type="RefSeq" id="WP_132119968.1">
    <property type="nucleotide sequence ID" value="NZ_SLWS01000006.1"/>
</dbReference>
<keyword evidence="4" id="KW-1185">Reference proteome</keyword>
<proteinExistence type="predicted"/>
<dbReference type="EMBL" id="SLWS01000006">
    <property type="protein sequence ID" value="TCO56570.1"/>
    <property type="molecule type" value="Genomic_DNA"/>
</dbReference>